<dbReference type="EMBL" id="CP060828">
    <property type="protein sequence ID" value="QNP68653.1"/>
    <property type="molecule type" value="Genomic_DNA"/>
</dbReference>
<dbReference type="RefSeq" id="WP_187745692.1">
    <property type="nucleotide sequence ID" value="NZ_CP060828.1"/>
</dbReference>
<dbReference type="SUPFAM" id="SSF82171">
    <property type="entry name" value="DPP6 N-terminal domain-like"/>
    <property type="match status" value="1"/>
</dbReference>
<organism evidence="3 4">
    <name type="scientific">Streptomyces roseirectus</name>
    <dbReference type="NCBI Taxonomy" id="2768066"/>
    <lineage>
        <taxon>Bacteria</taxon>
        <taxon>Bacillati</taxon>
        <taxon>Actinomycetota</taxon>
        <taxon>Actinomycetes</taxon>
        <taxon>Kitasatosporales</taxon>
        <taxon>Streptomycetaceae</taxon>
        <taxon>Streptomyces</taxon>
    </lineage>
</organism>
<dbReference type="AlphaFoldDB" id="A0A7H0I787"/>
<dbReference type="Gene3D" id="2.130.10.10">
    <property type="entry name" value="YVTN repeat-like/Quinoprotein amine dehydrogenase"/>
    <property type="match status" value="2"/>
</dbReference>
<evidence type="ECO:0000256" key="1">
    <source>
        <dbReference type="SAM" id="MobiDB-lite"/>
    </source>
</evidence>
<accession>A0A7H0I787</accession>
<keyword evidence="2" id="KW-0472">Membrane</keyword>
<dbReference type="KEGG" id="sroi:IAG44_03685"/>
<evidence type="ECO:0000313" key="4">
    <source>
        <dbReference type="Proteomes" id="UP000516052"/>
    </source>
</evidence>
<evidence type="ECO:0000256" key="2">
    <source>
        <dbReference type="SAM" id="Phobius"/>
    </source>
</evidence>
<dbReference type="PANTHER" id="PTHR19879">
    <property type="entry name" value="TRANSCRIPTION INITIATION FACTOR TFIID"/>
    <property type="match status" value="1"/>
</dbReference>
<dbReference type="Proteomes" id="UP000516052">
    <property type="component" value="Chromosome"/>
</dbReference>
<protein>
    <recommendedName>
        <fullName evidence="5">WD40 repeat domain-containing protein</fullName>
    </recommendedName>
</protein>
<name>A0A7H0I787_9ACTN</name>
<keyword evidence="2" id="KW-0812">Transmembrane</keyword>
<feature type="region of interest" description="Disordered" evidence="1">
    <location>
        <begin position="1"/>
        <end position="49"/>
    </location>
</feature>
<proteinExistence type="predicted"/>
<dbReference type="Pfam" id="PF00400">
    <property type="entry name" value="WD40"/>
    <property type="match status" value="1"/>
</dbReference>
<keyword evidence="4" id="KW-1185">Reference proteome</keyword>
<reference evidence="3 4" key="1">
    <citation type="submission" date="2020-08" db="EMBL/GenBank/DDBJ databases">
        <title>A novel species.</title>
        <authorList>
            <person name="Gao J."/>
        </authorList>
    </citation>
    <scope>NUCLEOTIDE SEQUENCE [LARGE SCALE GENOMIC DNA]</scope>
    <source>
        <strain evidence="3 4">CRXT-G-22</strain>
    </source>
</reference>
<feature type="transmembrane region" description="Helical" evidence="2">
    <location>
        <begin position="78"/>
        <end position="97"/>
    </location>
</feature>
<dbReference type="InterPro" id="IPR001680">
    <property type="entry name" value="WD40_rpt"/>
</dbReference>
<dbReference type="InterPro" id="IPR015943">
    <property type="entry name" value="WD40/YVTN_repeat-like_dom_sf"/>
</dbReference>
<dbReference type="PANTHER" id="PTHR19879:SF9">
    <property type="entry name" value="TRANSCRIPTION INITIATION FACTOR TFIID SUBUNIT 5"/>
    <property type="match status" value="1"/>
</dbReference>
<evidence type="ECO:0008006" key="5">
    <source>
        <dbReference type="Google" id="ProtNLM"/>
    </source>
</evidence>
<gene>
    <name evidence="3" type="ORF">IAG44_03685</name>
</gene>
<dbReference type="SUPFAM" id="SSF50952">
    <property type="entry name" value="Soluble quinoprotein glucose dehydrogenase"/>
    <property type="match status" value="1"/>
</dbReference>
<evidence type="ECO:0000313" key="3">
    <source>
        <dbReference type="EMBL" id="QNP68653.1"/>
    </source>
</evidence>
<keyword evidence="2" id="KW-1133">Transmembrane helix</keyword>
<sequence>MAPLRPTGPDHSTSPAHLTGPGHSENPGHPTDPGRPTNPAHPTGPVLTTPERRFLNAALAARDAERRAAARIGRRHRVLTGALITVLAVAMSTAFVVRREYEAARTQRIHSAARRVADVADALRTTDPRTALLLGAAAWRIAGLPETRRALLGSLDQAETDTFTDPAPGDGPYRALADGGHTLVSADGTAWHTWDVPGRRATGSGRVPAGTVTAAGADGRLLAVTGADGRVRLWNTTTRRWAGPAPRAAVRPSFTRDGRAVLTTEGDRVRLRRAGDGRVLFETTTTRPALTALGADGRRVAVCPAGGAPRLWDTATGRALPGAWQRDRLCDDTGFLALTDGRLAAGTDRGFRVWNTATGTRLADTDDKDTQDASFSPDGAFLATADTTELRVWRLTDPALPVFRHALGNQHLYGGLVWDDDGHTLRYLEGATVHTVDAGTAVTTAWGPPADGVRLSPDGRAYAVARRTGGHYTVTLRATSDGRLLRTLPPAAVPVSTDPALPVDPAGTLPLLAFSPDGTRFAYGVSAPPAGGRRHSR</sequence>
<dbReference type="InterPro" id="IPR011041">
    <property type="entry name" value="Quinoprot_gluc/sorb_DH_b-prop"/>
</dbReference>